<feature type="non-terminal residue" evidence="1">
    <location>
        <position position="1"/>
    </location>
</feature>
<dbReference type="EMBL" id="ASPP01028492">
    <property type="protein sequence ID" value="ETO05131.1"/>
    <property type="molecule type" value="Genomic_DNA"/>
</dbReference>
<name>X6LUR5_RETFI</name>
<organism evidence="1 2">
    <name type="scientific">Reticulomyxa filosa</name>
    <dbReference type="NCBI Taxonomy" id="46433"/>
    <lineage>
        <taxon>Eukaryota</taxon>
        <taxon>Sar</taxon>
        <taxon>Rhizaria</taxon>
        <taxon>Retaria</taxon>
        <taxon>Foraminifera</taxon>
        <taxon>Monothalamids</taxon>
        <taxon>Reticulomyxidae</taxon>
        <taxon>Reticulomyxa</taxon>
    </lineage>
</organism>
<comment type="caution">
    <text evidence="1">The sequence shown here is derived from an EMBL/GenBank/DDBJ whole genome shotgun (WGS) entry which is preliminary data.</text>
</comment>
<evidence type="ECO:0000313" key="1">
    <source>
        <dbReference type="EMBL" id="ETO05131.1"/>
    </source>
</evidence>
<accession>X6LUR5</accession>
<reference evidence="1 2" key="1">
    <citation type="journal article" date="2013" name="Curr. Biol.">
        <title>The Genome of the Foraminiferan Reticulomyxa filosa.</title>
        <authorList>
            <person name="Glockner G."/>
            <person name="Hulsmann N."/>
            <person name="Schleicher M."/>
            <person name="Noegel A.A."/>
            <person name="Eichinger L."/>
            <person name="Gallinger C."/>
            <person name="Pawlowski J."/>
            <person name="Sierra R."/>
            <person name="Euteneuer U."/>
            <person name="Pillet L."/>
            <person name="Moustafa A."/>
            <person name="Platzer M."/>
            <person name="Groth M."/>
            <person name="Szafranski K."/>
            <person name="Schliwa M."/>
        </authorList>
    </citation>
    <scope>NUCLEOTIDE SEQUENCE [LARGE SCALE GENOMIC DNA]</scope>
</reference>
<sequence length="134" mass="15508">AANPVSKNSKSTQFIRKFFAAETENEERLEEENDKDKVSLFQLMELEQLQEDKNVASDVKAEAQTIKTNEVNEEKTDAQAVGAHVKWEDTFGAIDFCDEKNEETDRMNRSLKHYFVHLILLKSKLKFLFDILPP</sequence>
<keyword evidence="2" id="KW-1185">Reference proteome</keyword>
<gene>
    <name evidence="1" type="ORF">RFI_32264</name>
</gene>
<evidence type="ECO:0000313" key="2">
    <source>
        <dbReference type="Proteomes" id="UP000023152"/>
    </source>
</evidence>
<dbReference type="Proteomes" id="UP000023152">
    <property type="component" value="Unassembled WGS sequence"/>
</dbReference>
<proteinExistence type="predicted"/>
<dbReference type="AlphaFoldDB" id="X6LUR5"/>
<protein>
    <submittedName>
        <fullName evidence="1">Uncharacterized protein</fullName>
    </submittedName>
</protein>